<keyword evidence="1" id="KW-1133">Transmembrane helix</keyword>
<reference evidence="2" key="1">
    <citation type="submission" date="2020-10" db="EMBL/GenBank/DDBJ databases">
        <authorList>
            <person name="Gilroy R."/>
        </authorList>
    </citation>
    <scope>NUCLEOTIDE SEQUENCE</scope>
    <source>
        <strain evidence="2">CHK195-4489</strain>
    </source>
</reference>
<keyword evidence="1" id="KW-0812">Transmembrane</keyword>
<comment type="caution">
    <text evidence="2">The sequence shown here is derived from an EMBL/GenBank/DDBJ whole genome shotgun (WGS) entry which is preliminary data.</text>
</comment>
<reference evidence="2" key="2">
    <citation type="journal article" date="2021" name="PeerJ">
        <title>Extensive microbial diversity within the chicken gut microbiome revealed by metagenomics and culture.</title>
        <authorList>
            <person name="Gilroy R."/>
            <person name="Ravi A."/>
            <person name="Getino M."/>
            <person name="Pursley I."/>
            <person name="Horton D.L."/>
            <person name="Alikhan N.F."/>
            <person name="Baker D."/>
            <person name="Gharbi K."/>
            <person name="Hall N."/>
            <person name="Watson M."/>
            <person name="Adriaenssens E.M."/>
            <person name="Foster-Nyarko E."/>
            <person name="Jarju S."/>
            <person name="Secka A."/>
            <person name="Antonio M."/>
            <person name="Oren A."/>
            <person name="Chaudhuri R.R."/>
            <person name="La Ragione R."/>
            <person name="Hildebrand F."/>
            <person name="Pallen M.J."/>
        </authorList>
    </citation>
    <scope>NUCLEOTIDE SEQUENCE</scope>
    <source>
        <strain evidence="2">CHK195-4489</strain>
    </source>
</reference>
<feature type="transmembrane region" description="Helical" evidence="1">
    <location>
        <begin position="143"/>
        <end position="163"/>
    </location>
</feature>
<organism evidence="2 3">
    <name type="scientific">Candidatus Egerieisoma faecipullorum</name>
    <dbReference type="NCBI Taxonomy" id="2840963"/>
    <lineage>
        <taxon>Bacteria</taxon>
        <taxon>Bacillati</taxon>
        <taxon>Bacillota</taxon>
        <taxon>Clostridia</taxon>
        <taxon>Eubacteriales</taxon>
        <taxon>Clostridiaceae</taxon>
        <taxon>Clostridiaceae incertae sedis</taxon>
        <taxon>Candidatus Egerieisoma</taxon>
    </lineage>
</organism>
<feature type="transmembrane region" description="Helical" evidence="1">
    <location>
        <begin position="327"/>
        <end position="346"/>
    </location>
</feature>
<protein>
    <submittedName>
        <fullName evidence="2">Uncharacterized protein</fullName>
    </submittedName>
</protein>
<dbReference type="InterPro" id="IPR036259">
    <property type="entry name" value="MFS_trans_sf"/>
</dbReference>
<dbReference type="AlphaFoldDB" id="A0A9D1I6Y0"/>
<evidence type="ECO:0000313" key="3">
    <source>
        <dbReference type="Proteomes" id="UP000824089"/>
    </source>
</evidence>
<accession>A0A9D1I6Y0</accession>
<feature type="transmembrane region" description="Helical" evidence="1">
    <location>
        <begin position="117"/>
        <end position="137"/>
    </location>
</feature>
<dbReference type="EMBL" id="DVMM01000063">
    <property type="protein sequence ID" value="HIU29276.1"/>
    <property type="molecule type" value="Genomic_DNA"/>
</dbReference>
<gene>
    <name evidence="2" type="ORF">IAD50_03145</name>
</gene>
<feature type="transmembrane region" description="Helical" evidence="1">
    <location>
        <begin position="184"/>
        <end position="206"/>
    </location>
</feature>
<feature type="transmembrane region" description="Helical" evidence="1">
    <location>
        <begin position="244"/>
        <end position="264"/>
    </location>
</feature>
<dbReference type="SUPFAM" id="SSF103473">
    <property type="entry name" value="MFS general substrate transporter"/>
    <property type="match status" value="1"/>
</dbReference>
<evidence type="ECO:0000256" key="1">
    <source>
        <dbReference type="SAM" id="Phobius"/>
    </source>
</evidence>
<proteinExistence type="predicted"/>
<keyword evidence="1" id="KW-0472">Membrane</keyword>
<dbReference type="Proteomes" id="UP000824089">
    <property type="component" value="Unassembled WGS sequence"/>
</dbReference>
<evidence type="ECO:0000313" key="2">
    <source>
        <dbReference type="EMBL" id="HIU29276.1"/>
    </source>
</evidence>
<feature type="transmembrane region" description="Helical" evidence="1">
    <location>
        <begin position="218"/>
        <end position="237"/>
    </location>
</feature>
<feature type="transmembrane region" description="Helical" evidence="1">
    <location>
        <begin position="270"/>
        <end position="291"/>
    </location>
</feature>
<feature type="transmembrane region" description="Helical" evidence="1">
    <location>
        <begin position="84"/>
        <end position="105"/>
    </location>
</feature>
<name>A0A9D1I6Y0_9CLOT</name>
<feature type="transmembrane region" description="Helical" evidence="1">
    <location>
        <begin position="298"/>
        <end position="315"/>
    </location>
</feature>
<sequence>MKQKDSLKYTVLCMIACSTGILQQLIEEADGCTDVKKAAAFTLLGAGFLLYGLWESYLSELSSWIPLISFTFTALLPLCSFHWLILIPFALFSGMLLSFCLSRFLSAAPEKRRYFKLGVAFGLYASGQALYTVLLPLLPRISFPLQFTVLSVCPLFVFLLNYRNAAGTKQAHGSPRFLLQHMKSLWLASFAGLALLLVLQLFIFQALYDGASAPSEQIVRIAGFFSFPAGLLLGLLFDRKAIRILVCGLLLLTGASALLPVFPFSSALPALLSFLFAESICAVFVLFFPTLLYGRGHLLYWCSSGFLLHAVLRLLRWVPPEFFRSVPLPFLCAGCFLICGVLAWLLPSFFGRNRMETLLPAETREAAACALTQFRRRYALSSAEMAALAALIYGSPDTKKFSARRLRSIYKKTMASEPADLAKLYFEQFPQASGEMTDVIQGGL</sequence>